<dbReference type="Pfam" id="PF15011">
    <property type="entry name" value="CA109-like"/>
    <property type="match status" value="1"/>
</dbReference>
<dbReference type="PANTHER" id="PTHR37904:SF2">
    <property type="entry name" value="OS10G0566900 PROTEIN"/>
    <property type="match status" value="1"/>
</dbReference>
<dbReference type="Proteomes" id="UP001443914">
    <property type="component" value="Unassembled WGS sequence"/>
</dbReference>
<dbReference type="AlphaFoldDB" id="A0AAW1NES4"/>
<accession>A0AAW1NES4</accession>
<dbReference type="InterPro" id="IPR029159">
    <property type="entry name" value="CA109-like"/>
</dbReference>
<dbReference type="PANTHER" id="PTHR37904">
    <property type="entry name" value="OS10G0566900 PROTEIN"/>
    <property type="match status" value="1"/>
</dbReference>
<organism evidence="1 2">
    <name type="scientific">Saponaria officinalis</name>
    <name type="common">Common soapwort</name>
    <name type="synonym">Lychnis saponaria</name>
    <dbReference type="NCBI Taxonomy" id="3572"/>
    <lineage>
        <taxon>Eukaryota</taxon>
        <taxon>Viridiplantae</taxon>
        <taxon>Streptophyta</taxon>
        <taxon>Embryophyta</taxon>
        <taxon>Tracheophyta</taxon>
        <taxon>Spermatophyta</taxon>
        <taxon>Magnoliopsida</taxon>
        <taxon>eudicotyledons</taxon>
        <taxon>Gunneridae</taxon>
        <taxon>Pentapetalae</taxon>
        <taxon>Caryophyllales</taxon>
        <taxon>Caryophyllaceae</taxon>
        <taxon>Caryophylleae</taxon>
        <taxon>Saponaria</taxon>
    </lineage>
</organism>
<proteinExistence type="predicted"/>
<comment type="caution">
    <text evidence="1">The sequence shown here is derived from an EMBL/GenBank/DDBJ whole genome shotgun (WGS) entry which is preliminary data.</text>
</comment>
<sequence length="198" mass="22788">MEEIVKKQQQKFNKVREQMQHWDDIQRRLIFHFSNASSIILRLEVLGDKNYYGSLRGVDGIDDTVLRKQMESLETILVSIKKTMEEFQGIVLFLEKMVRDSKHQVQGGSNRLSTKQLQQRIGVKPSLSDCLLGLAILQEMHSSEYLLKKSVISALMKIALKPRATDLGALRQLLVDQPNIPKDEVQFLFDIIFSEDIS</sequence>
<evidence type="ECO:0000313" key="2">
    <source>
        <dbReference type="Proteomes" id="UP001443914"/>
    </source>
</evidence>
<keyword evidence="2" id="KW-1185">Reference proteome</keyword>
<protein>
    <submittedName>
        <fullName evidence="1">Uncharacterized protein</fullName>
    </submittedName>
</protein>
<gene>
    <name evidence="1" type="ORF">RND81_01G117300</name>
</gene>
<evidence type="ECO:0000313" key="1">
    <source>
        <dbReference type="EMBL" id="KAK9756730.1"/>
    </source>
</evidence>
<reference evidence="1" key="1">
    <citation type="submission" date="2024-03" db="EMBL/GenBank/DDBJ databases">
        <title>WGS assembly of Saponaria officinalis var. Norfolk2.</title>
        <authorList>
            <person name="Jenkins J."/>
            <person name="Shu S."/>
            <person name="Grimwood J."/>
            <person name="Barry K."/>
            <person name="Goodstein D."/>
            <person name="Schmutz J."/>
            <person name="Leebens-Mack J."/>
            <person name="Osbourn A."/>
        </authorList>
    </citation>
    <scope>NUCLEOTIDE SEQUENCE [LARGE SCALE GENOMIC DNA]</scope>
    <source>
        <strain evidence="1">JIC</strain>
    </source>
</reference>
<name>A0AAW1NES4_SAPOF</name>
<dbReference type="EMBL" id="JBDFQZ010000001">
    <property type="protein sequence ID" value="KAK9756730.1"/>
    <property type="molecule type" value="Genomic_DNA"/>
</dbReference>
<dbReference type="InterPro" id="IPR038985">
    <property type="entry name" value="OPRN-like"/>
</dbReference>